<dbReference type="PROSITE" id="PS50006">
    <property type="entry name" value="FHA_DOMAIN"/>
    <property type="match status" value="1"/>
</dbReference>
<dbReference type="InterPro" id="IPR008984">
    <property type="entry name" value="SMAD_FHA_dom_sf"/>
</dbReference>
<name>A0A4Q7IYN2_9PSEU</name>
<dbReference type="RefSeq" id="WP_130479076.1">
    <property type="nucleotide sequence ID" value="NZ_SFCC01000019.1"/>
</dbReference>
<feature type="region of interest" description="Disordered" evidence="2">
    <location>
        <begin position="1"/>
        <end position="24"/>
    </location>
</feature>
<dbReference type="OrthoDB" id="4213445at2"/>
<dbReference type="SUPFAM" id="SSF49879">
    <property type="entry name" value="SMAD/FHA domain"/>
    <property type="match status" value="1"/>
</dbReference>
<dbReference type="Proteomes" id="UP000292003">
    <property type="component" value="Unassembled WGS sequence"/>
</dbReference>
<evidence type="ECO:0000313" key="4">
    <source>
        <dbReference type="EMBL" id="RZQ60090.1"/>
    </source>
</evidence>
<proteinExistence type="predicted"/>
<protein>
    <submittedName>
        <fullName evidence="4">FHA domain-containing protein</fullName>
    </submittedName>
</protein>
<feature type="region of interest" description="Disordered" evidence="2">
    <location>
        <begin position="238"/>
        <end position="262"/>
    </location>
</feature>
<evidence type="ECO:0000313" key="5">
    <source>
        <dbReference type="Proteomes" id="UP000292003"/>
    </source>
</evidence>
<evidence type="ECO:0000256" key="1">
    <source>
        <dbReference type="ARBA" id="ARBA00022553"/>
    </source>
</evidence>
<sequence>MDVEPDARLPAGHDSLAHGVASRTPGTLSVLGPRGGVVMPPLAGAEVTFGRNRALVAVGVGEEDRRVSRRHGYAEWYEAGWWLRVTGRTPVRLPGSRLLFADAEPVRLTPGYTPLFLRGSRGQEHVLEMYVSSERDDAVRRPWKLTARERLVMTVLGQRYLRCEPSPRPLSWLQAAEHLARLQPLAGWTVVAVERLVTDLRARIPAGTGGDWLSAGFVEPGVIVPPDLALLAPEPGAVEVGDDTTEVPRVPRAASVRDHRPT</sequence>
<reference evidence="4 5" key="1">
    <citation type="submission" date="2019-02" db="EMBL/GenBank/DDBJ databases">
        <title>Draft genome sequence of Amycolatopsis sp. 8-3EHSu isolated from roots of Suaeda maritima.</title>
        <authorList>
            <person name="Duangmal K."/>
            <person name="Chantavorakit T."/>
        </authorList>
    </citation>
    <scope>NUCLEOTIDE SEQUENCE [LARGE SCALE GENOMIC DNA]</scope>
    <source>
        <strain evidence="4 5">8-3EHSu</strain>
    </source>
</reference>
<dbReference type="AlphaFoldDB" id="A0A4Q7IYN2"/>
<keyword evidence="5" id="KW-1185">Reference proteome</keyword>
<gene>
    <name evidence="4" type="ORF">EWH70_30785</name>
</gene>
<feature type="domain" description="FHA" evidence="3">
    <location>
        <begin position="47"/>
        <end position="98"/>
    </location>
</feature>
<comment type="caution">
    <text evidence="4">The sequence shown here is derived from an EMBL/GenBank/DDBJ whole genome shotgun (WGS) entry which is preliminary data.</text>
</comment>
<evidence type="ECO:0000259" key="3">
    <source>
        <dbReference type="PROSITE" id="PS50006"/>
    </source>
</evidence>
<dbReference type="InterPro" id="IPR000253">
    <property type="entry name" value="FHA_dom"/>
</dbReference>
<organism evidence="4 5">
    <name type="scientific">Amycolatopsis suaedae</name>
    <dbReference type="NCBI Taxonomy" id="2510978"/>
    <lineage>
        <taxon>Bacteria</taxon>
        <taxon>Bacillati</taxon>
        <taxon>Actinomycetota</taxon>
        <taxon>Actinomycetes</taxon>
        <taxon>Pseudonocardiales</taxon>
        <taxon>Pseudonocardiaceae</taxon>
        <taxon>Amycolatopsis</taxon>
    </lineage>
</organism>
<keyword evidence="1" id="KW-0597">Phosphoprotein</keyword>
<evidence type="ECO:0000256" key="2">
    <source>
        <dbReference type="SAM" id="MobiDB-lite"/>
    </source>
</evidence>
<dbReference type="EMBL" id="SFCC01000019">
    <property type="protein sequence ID" value="RZQ60090.1"/>
    <property type="molecule type" value="Genomic_DNA"/>
</dbReference>
<accession>A0A4Q7IYN2</accession>